<dbReference type="GO" id="GO:0043005">
    <property type="term" value="C:neuron projection"/>
    <property type="evidence" value="ECO:0007669"/>
    <property type="project" value="TreeGrafter"/>
</dbReference>
<evidence type="ECO:0000256" key="12">
    <source>
        <dbReference type="ARBA" id="ARBA00023180"/>
    </source>
</evidence>
<dbReference type="InterPro" id="IPR036116">
    <property type="entry name" value="FN3_sf"/>
</dbReference>
<name>A0A1B0D557_PHLPP</name>
<evidence type="ECO:0000256" key="1">
    <source>
        <dbReference type="ARBA" id="ARBA00004251"/>
    </source>
</evidence>
<evidence type="ECO:0000256" key="9">
    <source>
        <dbReference type="ARBA" id="ARBA00023018"/>
    </source>
</evidence>
<dbReference type="PROSITE" id="PS50853">
    <property type="entry name" value="FN3"/>
    <property type="match status" value="6"/>
</dbReference>
<dbReference type="FunFam" id="2.60.40.10:FF:000104">
    <property type="entry name" value="Down syndrome cell adhesion molecule b"/>
    <property type="match status" value="1"/>
</dbReference>
<dbReference type="Gene3D" id="2.60.40.10">
    <property type="entry name" value="Immunoglobulins"/>
    <property type="match status" value="13"/>
</dbReference>
<dbReference type="Pfam" id="PF13927">
    <property type="entry name" value="Ig_3"/>
    <property type="match status" value="2"/>
</dbReference>
<organism evidence="15 16">
    <name type="scientific">Phlebotomus papatasi</name>
    <name type="common">Sandfly</name>
    <dbReference type="NCBI Taxonomy" id="29031"/>
    <lineage>
        <taxon>Eukaryota</taxon>
        <taxon>Metazoa</taxon>
        <taxon>Ecdysozoa</taxon>
        <taxon>Arthropoda</taxon>
        <taxon>Hexapoda</taxon>
        <taxon>Insecta</taxon>
        <taxon>Pterygota</taxon>
        <taxon>Neoptera</taxon>
        <taxon>Endopterygota</taxon>
        <taxon>Diptera</taxon>
        <taxon>Nematocera</taxon>
        <taxon>Psychodoidea</taxon>
        <taxon>Psychodidae</taxon>
        <taxon>Phlebotomus</taxon>
        <taxon>Phlebotomus</taxon>
    </lineage>
</organism>
<keyword evidence="9" id="KW-0770">Synapse</keyword>
<dbReference type="FunFam" id="2.60.40.10:FF:000120">
    <property type="entry name" value="Down syndrome cell adhesion molecule like 1"/>
    <property type="match status" value="1"/>
</dbReference>
<evidence type="ECO:0000256" key="10">
    <source>
        <dbReference type="ARBA" id="ARBA00023136"/>
    </source>
</evidence>
<evidence type="ECO:0000256" key="5">
    <source>
        <dbReference type="ARBA" id="ARBA00022737"/>
    </source>
</evidence>
<keyword evidence="10" id="KW-0472">Membrane</keyword>
<dbReference type="InterPro" id="IPR051170">
    <property type="entry name" value="Neural/epithelial_adhesion"/>
</dbReference>
<dbReference type="CDD" id="cd00063">
    <property type="entry name" value="FN3"/>
    <property type="match status" value="6"/>
</dbReference>
<evidence type="ECO:0000256" key="8">
    <source>
        <dbReference type="ARBA" id="ARBA00022989"/>
    </source>
</evidence>
<dbReference type="SMART" id="SM00409">
    <property type="entry name" value="IG"/>
    <property type="match status" value="7"/>
</dbReference>
<dbReference type="SUPFAM" id="SSF48726">
    <property type="entry name" value="Immunoglobulin"/>
    <property type="match status" value="7"/>
</dbReference>
<evidence type="ECO:0000256" key="6">
    <source>
        <dbReference type="ARBA" id="ARBA00022889"/>
    </source>
</evidence>
<dbReference type="PROSITE" id="PS50835">
    <property type="entry name" value="IG_LIKE"/>
    <property type="match status" value="7"/>
</dbReference>
<keyword evidence="3" id="KW-0812">Transmembrane</keyword>
<comment type="subcellular location">
    <subcellularLocation>
        <location evidence="1">Cell membrane</location>
        <topology evidence="1">Single-pass type I membrane protein</topology>
    </subcellularLocation>
    <subcellularLocation>
        <location evidence="14">Synapse</location>
    </subcellularLocation>
</comment>
<dbReference type="Pfam" id="PF25059">
    <property type="entry name" value="FN3_DSCAM-DSCAML_C"/>
    <property type="match status" value="1"/>
</dbReference>
<evidence type="ECO:0000256" key="7">
    <source>
        <dbReference type="ARBA" id="ARBA00022902"/>
    </source>
</evidence>
<keyword evidence="12" id="KW-0325">Glycoprotein</keyword>
<dbReference type="Proteomes" id="UP000092462">
    <property type="component" value="Unassembled WGS sequence"/>
</dbReference>
<dbReference type="PANTHER" id="PTHR12231:SF105">
    <property type="entry name" value="LACHESIN-LIKE PROTEIN"/>
    <property type="match status" value="1"/>
</dbReference>
<dbReference type="GO" id="GO:0007155">
    <property type="term" value="P:cell adhesion"/>
    <property type="evidence" value="ECO:0007669"/>
    <property type="project" value="UniProtKB-KW"/>
</dbReference>
<dbReference type="InterPro" id="IPR013783">
    <property type="entry name" value="Ig-like_fold"/>
</dbReference>
<evidence type="ECO:0000313" key="16">
    <source>
        <dbReference type="Proteomes" id="UP000092462"/>
    </source>
</evidence>
<dbReference type="EnsemblMetazoa" id="PPAI002614-RA">
    <property type="protein sequence ID" value="PPAI002614-PA"/>
    <property type="gene ID" value="PPAI002614"/>
</dbReference>
<evidence type="ECO:0000256" key="11">
    <source>
        <dbReference type="ARBA" id="ARBA00023157"/>
    </source>
</evidence>
<keyword evidence="13" id="KW-0393">Immunoglobulin domain</keyword>
<dbReference type="CDD" id="cd00096">
    <property type="entry name" value="Ig"/>
    <property type="match status" value="1"/>
</dbReference>
<keyword evidence="8" id="KW-1133">Transmembrane helix</keyword>
<proteinExistence type="predicted"/>
<evidence type="ECO:0000256" key="14">
    <source>
        <dbReference type="ARBA" id="ARBA00034103"/>
    </source>
</evidence>
<dbReference type="InterPro" id="IPR003599">
    <property type="entry name" value="Ig_sub"/>
</dbReference>
<dbReference type="EMBL" id="AJVK01025109">
    <property type="status" value="NOT_ANNOTATED_CDS"/>
    <property type="molecule type" value="Genomic_DNA"/>
</dbReference>
<keyword evidence="2" id="KW-1003">Cell membrane</keyword>
<evidence type="ECO:0000256" key="13">
    <source>
        <dbReference type="ARBA" id="ARBA00023319"/>
    </source>
</evidence>
<dbReference type="EMBL" id="AJVK01025108">
    <property type="status" value="NOT_ANNOTATED_CDS"/>
    <property type="molecule type" value="Genomic_DNA"/>
</dbReference>
<dbReference type="InterPro" id="IPR003598">
    <property type="entry name" value="Ig_sub2"/>
</dbReference>
<keyword evidence="5" id="KW-0677">Repeat</keyword>
<accession>A0A1B0D557</accession>
<dbReference type="Pfam" id="PF07679">
    <property type="entry name" value="I-set"/>
    <property type="match status" value="4"/>
</dbReference>
<dbReference type="SMART" id="SM00408">
    <property type="entry name" value="IGc2"/>
    <property type="match status" value="7"/>
</dbReference>
<evidence type="ECO:0000313" key="15">
    <source>
        <dbReference type="EnsemblMetazoa" id="PPAI002614-PA"/>
    </source>
</evidence>
<dbReference type="FunFam" id="2.60.40.10:FF:000032">
    <property type="entry name" value="palladin isoform X1"/>
    <property type="match status" value="1"/>
</dbReference>
<protein>
    <submittedName>
        <fullName evidence="15">Uncharacterized protein</fullName>
    </submittedName>
</protein>
<dbReference type="InterPro" id="IPR003961">
    <property type="entry name" value="FN3_dom"/>
</dbReference>
<keyword evidence="16" id="KW-1185">Reference proteome</keyword>
<evidence type="ECO:0000256" key="3">
    <source>
        <dbReference type="ARBA" id="ARBA00022692"/>
    </source>
</evidence>
<dbReference type="GO" id="GO:0045202">
    <property type="term" value="C:synapse"/>
    <property type="evidence" value="ECO:0007669"/>
    <property type="project" value="UniProtKB-SubCell"/>
</dbReference>
<keyword evidence="11" id="KW-1015">Disulfide bond</keyword>
<dbReference type="FunFam" id="2.60.40.10:FF:000017">
    <property type="entry name" value="Down syndrome cell adhesion molecule b"/>
    <property type="match status" value="1"/>
</dbReference>
<dbReference type="PANTHER" id="PTHR12231">
    <property type="entry name" value="CTX-RELATED TYPE I TRANSMEMBRANE PROTEIN"/>
    <property type="match status" value="1"/>
</dbReference>
<dbReference type="InterPro" id="IPR013098">
    <property type="entry name" value="Ig_I-set"/>
</dbReference>
<dbReference type="CDD" id="cd20956">
    <property type="entry name" value="IgI_4_Dscam"/>
    <property type="match status" value="1"/>
</dbReference>
<dbReference type="SUPFAM" id="SSF49265">
    <property type="entry name" value="Fibronectin type III"/>
    <property type="match status" value="3"/>
</dbReference>
<dbReference type="GO" id="GO:0048812">
    <property type="term" value="P:neuron projection morphogenesis"/>
    <property type="evidence" value="ECO:0007669"/>
    <property type="project" value="UniProtKB-ARBA"/>
</dbReference>
<dbReference type="Pfam" id="PF00041">
    <property type="entry name" value="fn3"/>
    <property type="match status" value="5"/>
</dbReference>
<reference evidence="15" key="1">
    <citation type="submission" date="2022-08" db="UniProtKB">
        <authorList>
            <consortium name="EnsemblMetazoa"/>
        </authorList>
    </citation>
    <scope>IDENTIFICATION</scope>
    <source>
        <strain evidence="15">Israel</strain>
    </source>
</reference>
<evidence type="ECO:0000256" key="2">
    <source>
        <dbReference type="ARBA" id="ARBA00022475"/>
    </source>
</evidence>
<dbReference type="FunFam" id="2.60.40.10:FF:000093">
    <property type="entry name" value="Down syndrome cell adhesion molecule, isoform B"/>
    <property type="match status" value="1"/>
</dbReference>
<dbReference type="InterPro" id="IPR056754">
    <property type="entry name" value="DSCAM/DSCAML_C"/>
</dbReference>
<dbReference type="InterPro" id="IPR036179">
    <property type="entry name" value="Ig-like_dom_sf"/>
</dbReference>
<keyword evidence="6" id="KW-0130">Cell adhesion</keyword>
<keyword evidence="7" id="KW-0524">Neurogenesis</keyword>
<dbReference type="GO" id="GO:0005886">
    <property type="term" value="C:plasma membrane"/>
    <property type="evidence" value="ECO:0007669"/>
    <property type="project" value="UniProtKB-SubCell"/>
</dbReference>
<evidence type="ECO:0000256" key="4">
    <source>
        <dbReference type="ARBA" id="ARBA00022729"/>
    </source>
</evidence>
<dbReference type="VEuPathDB" id="VectorBase:PPAI002614"/>
<dbReference type="SMART" id="SM00060">
    <property type="entry name" value="FN3"/>
    <property type="match status" value="6"/>
</dbReference>
<dbReference type="FunFam" id="2.60.40.10:FF:000333">
    <property type="entry name" value="Down syndrome cell adhesion molecule"/>
    <property type="match status" value="2"/>
</dbReference>
<keyword evidence="4" id="KW-0732">Signal</keyword>
<sequence>MALSEDLALTLLNLLSCFSFIYFCILPATAELRLGEVAPHLTYKFIEQTMQPGPSVSLKCSATGNPTPQISWSLDGFPLPSNDRLMIGQYVTIFGDVISHVNISAVKSEDGGEYECTAKSTSGSTAHSARLNVYGMPYIRPMPPISAVAGKTMTIKCPVAGYPIESIRVTNGVLSVENVQRTTDQGTYSCLARNKHNYTSQRTVNIAVLVPPKITPFTFARDLNVGDRTSVQCVVVTGDLPLGFTWLKDDVPILAGGSASIRQNDEFTSALTILDVKKSDAGLYKCRVENAAASIEYTAELSVNVPPRISPFSFENDIMEGMRTQLMCSSSQGDQPLNITWSKDDRPIKTGLDDRGTDEKSIDINEYSPFSSILTIHNVTSSHNGNYTCEITNRAATVSYTAMLSVSVPPRWIVEPQDQSVILGNLVMIDCKADGFPKPTVSWKQAMGDQTGEYRELTFATSFGIESHANGSLIIPKVSKDHEGHFLCQATNGIGAGLSKLIRLDVHVGPQVTVRNKQVSVRRGEKVTIFCEADGDQPLDISWRSKGHRIDPSYDVRYHIKSSPVNRGVTSELTIVQTTLSDRGQYSCFASNAYGQHHSIIQLQVQEPPNFPKNLQINELASRTLILAWTPGDQDSLESQPVSNFVVQYKEAQDVWHNGNPQKVVPGDKTVALIGSLKPATNYHFRVYAENHLGTSAASDILTVQTDGEAPDGPPVQVTVEPLGRQQLIVTWRPPEHDAWNGELLGYTIGYRRTDSPDKAYNYTKVGIPGGEMINDFRLTGLEKYTQYSITVQAFNSKGDGPASEAIVARTIEDVPSAPPQAVQCVALTAQSLQVSWQPPPKDRMHGIIRGYKVFYENDNTRETKITSALNTVLHGLLPYTNYSVQVLAFTRTGEGVVSTMAMCTTHQGSPDAPELIKAVVKSESSVIISWLPPRRSNGIITKYTIYIRILDKGQEIRILKDTLTSQFHYYEAKNLNNRETYEAWVTASTPIGEGPSTSVVKLTPSSAAPAAIISFGQTLSVAWKLDVKLTCLYVGNPIPTAEWRAGGQRLQKGQRFEVNSENSLILRSVQRTHEGNYTCHVRNNLGSDHIVFQLLVLVPPAPPQLTATASTTTSVSLQWHLGDNGGAPIRGFLLSFRQEFGDWEEIPLDRRSDSYMVENLQCGTGYQFTLVAFNKIGSGNPSEIGSTRTKGNKPISPRKQHLIRANATSIILELSSWQDGGCPISHFAVEYRRRGHHHSREWILASSNVSPQVRYTIGDLEPTLSYDLRVTAHNNAGTTVAEYSFETLSTTGSKLLKYSLLLPSAQ</sequence>
<dbReference type="InterPro" id="IPR007110">
    <property type="entry name" value="Ig-like_dom"/>
</dbReference>
<dbReference type="VEuPathDB" id="VectorBase:PPAPM1_010047"/>